<evidence type="ECO:0000256" key="8">
    <source>
        <dbReference type="ARBA" id="ARBA00022679"/>
    </source>
</evidence>
<reference evidence="21" key="1">
    <citation type="journal article" date="2019" name="Curr. Biol.">
        <title>Genome Sequence of Striga asiatica Provides Insight into the Evolution of Plant Parasitism.</title>
        <authorList>
            <person name="Yoshida S."/>
            <person name="Kim S."/>
            <person name="Wafula E.K."/>
            <person name="Tanskanen J."/>
            <person name="Kim Y.M."/>
            <person name="Honaas L."/>
            <person name="Yang Z."/>
            <person name="Spallek T."/>
            <person name="Conn C.E."/>
            <person name="Ichihashi Y."/>
            <person name="Cheong K."/>
            <person name="Cui S."/>
            <person name="Der J.P."/>
            <person name="Gundlach H."/>
            <person name="Jiao Y."/>
            <person name="Hori C."/>
            <person name="Ishida J.K."/>
            <person name="Kasahara H."/>
            <person name="Kiba T."/>
            <person name="Kim M.S."/>
            <person name="Koo N."/>
            <person name="Laohavisit A."/>
            <person name="Lee Y.H."/>
            <person name="Lumba S."/>
            <person name="McCourt P."/>
            <person name="Mortimer J.C."/>
            <person name="Mutuku J.M."/>
            <person name="Nomura T."/>
            <person name="Sasaki-Sekimoto Y."/>
            <person name="Seto Y."/>
            <person name="Wang Y."/>
            <person name="Wakatake T."/>
            <person name="Sakakibara H."/>
            <person name="Demura T."/>
            <person name="Yamaguchi S."/>
            <person name="Yoneyama K."/>
            <person name="Manabe R.I."/>
            <person name="Nelson D.C."/>
            <person name="Schulman A.H."/>
            <person name="Timko M.P."/>
            <person name="dePamphilis C.W."/>
            <person name="Choi D."/>
            <person name="Shirasu K."/>
        </authorList>
    </citation>
    <scope>NUCLEOTIDE SEQUENCE [LARGE SCALE GENOMIC DNA]</scope>
    <source>
        <strain evidence="21">cv. UVA1</strain>
    </source>
</reference>
<dbReference type="EC" id="2.2.1.6" evidence="4 16"/>
<keyword evidence="6" id="KW-0285">Flavoprotein</keyword>
<dbReference type="GO" id="GO:0003984">
    <property type="term" value="F:acetolactate synthase activity"/>
    <property type="evidence" value="ECO:0007669"/>
    <property type="project" value="UniProtKB-EC"/>
</dbReference>
<dbReference type="UniPathway" id="UPA00047">
    <property type="reaction ID" value="UER00055"/>
</dbReference>
<dbReference type="CDD" id="cd07035">
    <property type="entry name" value="TPP_PYR_POX_like"/>
    <property type="match status" value="1"/>
</dbReference>
<dbReference type="Pfam" id="PF00205">
    <property type="entry name" value="TPP_enzyme_M"/>
    <property type="match status" value="1"/>
</dbReference>
<dbReference type="GO" id="GO:0009097">
    <property type="term" value="P:isoleucine biosynthetic process"/>
    <property type="evidence" value="ECO:0007669"/>
    <property type="project" value="UniProtKB-UniPathway"/>
</dbReference>
<dbReference type="Gene3D" id="3.40.50.1220">
    <property type="entry name" value="TPP-binding domain"/>
    <property type="match status" value="1"/>
</dbReference>
<protein>
    <recommendedName>
        <fullName evidence="4 16">Acetolactate synthase</fullName>
        <ecNumber evidence="4 16">2.2.1.6</ecNumber>
    </recommendedName>
</protein>
<dbReference type="InterPro" id="IPR039368">
    <property type="entry name" value="AHAS_TPP"/>
</dbReference>
<evidence type="ECO:0000256" key="3">
    <source>
        <dbReference type="ARBA" id="ARBA00007812"/>
    </source>
</evidence>
<dbReference type="GO" id="GO:0030976">
    <property type="term" value="F:thiamine pyrophosphate binding"/>
    <property type="evidence" value="ECO:0007669"/>
    <property type="project" value="UniProtKB-UniRule"/>
</dbReference>
<sequence>KLRHFDWKCFSKALPVKSFSKKGTISGWWDIAINSCSEHGGGFLSDPPAKPNDAAVPFHPIFPPSEMAASAPSPTSFTFSKRLAILNSPKLLSGFTLRFSHNPRWPAPASTSTSHRRPALKISSVLTSPDKKLINEETFVSRFAADEPRKGSDVLVEALEREGVTDVFAYPGGASMEIHQALTRSTVIRNVLPRHEQGGVFAAEGYARASGLPGVCIATSGPGATNLVSGLADALLDSVPLVAITGQVPRRMIGTDAFQETPIVEVTRSITKHNYLVLDVEDIPRVVKEAFFIARSGRPGPVLIDIPKDIQQQMVVPNWNQPMRLGGYLSRLPKPPSNMLLEQVVRLISESKKPVLYVGGGCLNSSEELKQFVELTGIPVASTLMGLGSYPGSDDEISLQMLGMHGTVYANYAVDKSDLLLAFGVRFDDRVTGKLEAFASRAKIVHIDIDSAELGKNKQPHVSICADIKLALEGLNSILEEKRYVGNNLDFSVWREELKEQKKKFPLSFKTFEDAIPPQYAIQTLDELTGGNAIISTGVGQHQMWAAQFYKYNKPRQWLTSSGLGAMGFGLPAAIGAAVARPDAVVVDIDGDGSFIMNVQELATIRVENLPVKIMLLNNQHLGMVVQWEDRFYKSNRAHTYLGNPSNESEIFPDMLKFAEACDIPAARVTKKGDLRAAIQKMLDNPGPYLLDVVVPHQEHVLPMIPSGGGFKDVITEGDGRTKY</sequence>
<feature type="domain" description="Thiamine pyrophosphate enzyme central" evidence="17">
    <location>
        <begin position="341"/>
        <end position="475"/>
    </location>
</feature>
<evidence type="ECO:0000256" key="4">
    <source>
        <dbReference type="ARBA" id="ARBA00013145"/>
    </source>
</evidence>
<keyword evidence="12" id="KW-0809">Transit peptide</keyword>
<dbReference type="GO" id="GO:0009099">
    <property type="term" value="P:L-valine biosynthetic process"/>
    <property type="evidence" value="ECO:0007669"/>
    <property type="project" value="UniProtKB-UniPathway"/>
</dbReference>
<evidence type="ECO:0000256" key="12">
    <source>
        <dbReference type="ARBA" id="ARBA00022946"/>
    </source>
</evidence>
<dbReference type="AlphaFoldDB" id="A0A5A7R2Y0"/>
<dbReference type="Pfam" id="PF02775">
    <property type="entry name" value="TPP_enzyme_C"/>
    <property type="match status" value="1"/>
</dbReference>
<dbReference type="Gene3D" id="3.40.50.970">
    <property type="match status" value="2"/>
</dbReference>
<keyword evidence="10" id="KW-0274">FAD</keyword>
<dbReference type="NCBIfam" id="TIGR00118">
    <property type="entry name" value="acolac_lg"/>
    <property type="match status" value="1"/>
</dbReference>
<keyword evidence="9 16" id="KW-0479">Metal-binding</keyword>
<comment type="similarity">
    <text evidence="3 16">Belongs to the TPP enzyme family.</text>
</comment>
<accession>A0A5A7R2Y0</accession>
<dbReference type="PANTHER" id="PTHR18968">
    <property type="entry name" value="THIAMINE PYROPHOSPHATE ENZYMES"/>
    <property type="match status" value="1"/>
</dbReference>
<dbReference type="InterPro" id="IPR012000">
    <property type="entry name" value="Thiamin_PyroP_enz_cen_dom"/>
</dbReference>
<evidence type="ECO:0000313" key="20">
    <source>
        <dbReference type="EMBL" id="GER51799.1"/>
    </source>
</evidence>
<dbReference type="InterPro" id="IPR012001">
    <property type="entry name" value="Thiamin_PyroP_enz_TPP-bd_dom"/>
</dbReference>
<feature type="domain" description="Thiamine pyrophosphate enzyme TPP-binding" evidence="18">
    <location>
        <begin position="538"/>
        <end position="693"/>
    </location>
</feature>
<comment type="caution">
    <text evidence="20">The sequence shown here is derived from an EMBL/GenBank/DDBJ whole genome shotgun (WGS) entry which is preliminary data.</text>
</comment>
<comment type="pathway">
    <text evidence="1 16">Amino-acid biosynthesis; L-isoleucine biosynthesis; L-isoleucine from 2-oxobutanoate: step 1/4.</text>
</comment>
<dbReference type="InterPro" id="IPR029061">
    <property type="entry name" value="THDP-binding"/>
</dbReference>
<keyword evidence="21" id="KW-1185">Reference proteome</keyword>
<dbReference type="GO" id="GO:0009635">
    <property type="term" value="P:response to herbicide"/>
    <property type="evidence" value="ECO:0007669"/>
    <property type="project" value="UniProtKB-KW"/>
</dbReference>
<evidence type="ECO:0000256" key="1">
    <source>
        <dbReference type="ARBA" id="ARBA00004974"/>
    </source>
</evidence>
<gene>
    <name evidence="20" type="ORF">STAS_29218</name>
</gene>
<dbReference type="InterPro" id="IPR012846">
    <property type="entry name" value="Acetolactate_synth_lsu"/>
</dbReference>
<dbReference type="CDD" id="cd02015">
    <property type="entry name" value="TPP_AHAS"/>
    <property type="match status" value="1"/>
</dbReference>
<keyword evidence="11 16" id="KW-0460">Magnesium</keyword>
<evidence type="ECO:0000256" key="15">
    <source>
        <dbReference type="ARBA" id="ARBA00048670"/>
    </source>
</evidence>
<feature type="domain" description="Thiamine pyrophosphate enzyme N-terminal TPP-binding" evidence="19">
    <location>
        <begin position="150"/>
        <end position="260"/>
    </location>
</feature>
<evidence type="ECO:0000256" key="7">
    <source>
        <dbReference type="ARBA" id="ARBA00022646"/>
    </source>
</evidence>
<dbReference type="PANTHER" id="PTHR18968:SF13">
    <property type="entry name" value="ACETOLACTATE SYNTHASE CATALYTIC SUBUNIT, MITOCHONDRIAL"/>
    <property type="match status" value="1"/>
</dbReference>
<dbReference type="InterPro" id="IPR045229">
    <property type="entry name" value="TPP_enz"/>
</dbReference>
<keyword evidence="7" id="KW-0359">Herbicide resistance</keyword>
<evidence type="ECO:0000259" key="19">
    <source>
        <dbReference type="Pfam" id="PF02776"/>
    </source>
</evidence>
<keyword evidence="8 16" id="KW-0808">Transferase</keyword>
<feature type="non-terminal residue" evidence="20">
    <location>
        <position position="1"/>
    </location>
</feature>
<dbReference type="PROSITE" id="PS00187">
    <property type="entry name" value="TPP_ENZYMES"/>
    <property type="match status" value="1"/>
</dbReference>
<evidence type="ECO:0000256" key="11">
    <source>
        <dbReference type="ARBA" id="ARBA00022842"/>
    </source>
</evidence>
<dbReference type="OrthoDB" id="16262at2759"/>
<proteinExistence type="inferred from homology"/>
<dbReference type="GO" id="GO:0050660">
    <property type="term" value="F:flavin adenine dinucleotide binding"/>
    <property type="evidence" value="ECO:0007669"/>
    <property type="project" value="InterPro"/>
</dbReference>
<dbReference type="InterPro" id="IPR029035">
    <property type="entry name" value="DHS-like_NAD/FAD-binding_dom"/>
</dbReference>
<dbReference type="Proteomes" id="UP000325081">
    <property type="component" value="Unassembled WGS sequence"/>
</dbReference>
<dbReference type="FunFam" id="3.40.50.970:FF:000053">
    <property type="entry name" value="Acetolactate synthase, mitochondrial"/>
    <property type="match status" value="1"/>
</dbReference>
<evidence type="ECO:0000259" key="17">
    <source>
        <dbReference type="Pfam" id="PF00205"/>
    </source>
</evidence>
<evidence type="ECO:0000256" key="2">
    <source>
        <dbReference type="ARBA" id="ARBA00005025"/>
    </source>
</evidence>
<keyword evidence="13 16" id="KW-0786">Thiamine pyrophosphate</keyword>
<dbReference type="Pfam" id="PF02776">
    <property type="entry name" value="TPP_enzyme_N"/>
    <property type="match status" value="1"/>
</dbReference>
<evidence type="ECO:0000313" key="21">
    <source>
        <dbReference type="Proteomes" id="UP000325081"/>
    </source>
</evidence>
<dbReference type="EMBL" id="BKCP01009948">
    <property type="protein sequence ID" value="GER51799.1"/>
    <property type="molecule type" value="Genomic_DNA"/>
</dbReference>
<dbReference type="FunFam" id="3.40.50.970:FF:000007">
    <property type="entry name" value="Acetolactate synthase"/>
    <property type="match status" value="1"/>
</dbReference>
<dbReference type="GO" id="GO:0005948">
    <property type="term" value="C:acetolactate synthase complex"/>
    <property type="evidence" value="ECO:0007669"/>
    <property type="project" value="TreeGrafter"/>
</dbReference>
<evidence type="ECO:0000256" key="16">
    <source>
        <dbReference type="RuleBase" id="RU003591"/>
    </source>
</evidence>
<comment type="pathway">
    <text evidence="2 16">Amino-acid biosynthesis; L-valine biosynthesis; L-valine from pyruvate: step 1/4.</text>
</comment>
<name>A0A5A7R2Y0_STRAF</name>
<evidence type="ECO:0000256" key="5">
    <source>
        <dbReference type="ARBA" id="ARBA00022605"/>
    </source>
</evidence>
<evidence type="ECO:0000256" key="6">
    <source>
        <dbReference type="ARBA" id="ARBA00022630"/>
    </source>
</evidence>
<dbReference type="SUPFAM" id="SSF52467">
    <property type="entry name" value="DHS-like NAD/FAD-binding domain"/>
    <property type="match status" value="1"/>
</dbReference>
<comment type="cofactor">
    <cofactor evidence="16">
        <name>Mg(2+)</name>
        <dbReference type="ChEBI" id="CHEBI:18420"/>
    </cofactor>
    <text evidence="16">Binds 1 Mg(2+) ion per subunit.</text>
</comment>
<dbReference type="InterPro" id="IPR000399">
    <property type="entry name" value="TPP-bd_CS"/>
</dbReference>
<comment type="catalytic activity">
    <reaction evidence="15 16">
        <text>2 pyruvate + H(+) = (2S)-2-acetolactate + CO2</text>
        <dbReference type="Rhea" id="RHEA:25249"/>
        <dbReference type="ChEBI" id="CHEBI:15361"/>
        <dbReference type="ChEBI" id="CHEBI:15378"/>
        <dbReference type="ChEBI" id="CHEBI:16526"/>
        <dbReference type="ChEBI" id="CHEBI:58476"/>
        <dbReference type="EC" id="2.2.1.6"/>
    </reaction>
</comment>
<organism evidence="20 21">
    <name type="scientific">Striga asiatica</name>
    <name type="common">Asiatic witchweed</name>
    <name type="synonym">Buchnera asiatica</name>
    <dbReference type="NCBI Taxonomy" id="4170"/>
    <lineage>
        <taxon>Eukaryota</taxon>
        <taxon>Viridiplantae</taxon>
        <taxon>Streptophyta</taxon>
        <taxon>Embryophyta</taxon>
        <taxon>Tracheophyta</taxon>
        <taxon>Spermatophyta</taxon>
        <taxon>Magnoliopsida</taxon>
        <taxon>eudicotyledons</taxon>
        <taxon>Gunneridae</taxon>
        <taxon>Pentapetalae</taxon>
        <taxon>asterids</taxon>
        <taxon>lamiids</taxon>
        <taxon>Lamiales</taxon>
        <taxon>Orobanchaceae</taxon>
        <taxon>Buchnereae</taxon>
        <taxon>Striga</taxon>
    </lineage>
</organism>
<dbReference type="SUPFAM" id="SSF52518">
    <property type="entry name" value="Thiamin diphosphate-binding fold (THDP-binding)"/>
    <property type="match status" value="2"/>
</dbReference>
<comment type="cofactor">
    <cofactor evidence="16">
        <name>thiamine diphosphate</name>
        <dbReference type="ChEBI" id="CHEBI:58937"/>
    </cofactor>
    <text evidence="16">Binds 1 thiamine pyrophosphate per subunit.</text>
</comment>
<keyword evidence="5 16" id="KW-0028">Amino-acid biosynthesis</keyword>
<dbReference type="FunFam" id="3.40.50.1220:FF:000008">
    <property type="entry name" value="Acetolactate synthase"/>
    <property type="match status" value="1"/>
</dbReference>
<keyword evidence="14 16" id="KW-0100">Branched-chain amino acid biosynthesis</keyword>
<evidence type="ECO:0000256" key="13">
    <source>
        <dbReference type="ARBA" id="ARBA00023052"/>
    </source>
</evidence>
<evidence type="ECO:0000259" key="18">
    <source>
        <dbReference type="Pfam" id="PF02775"/>
    </source>
</evidence>
<evidence type="ECO:0000256" key="10">
    <source>
        <dbReference type="ARBA" id="ARBA00022827"/>
    </source>
</evidence>
<evidence type="ECO:0000256" key="9">
    <source>
        <dbReference type="ARBA" id="ARBA00022723"/>
    </source>
</evidence>
<dbReference type="UniPathway" id="UPA00049">
    <property type="reaction ID" value="UER00059"/>
</dbReference>
<evidence type="ECO:0000256" key="14">
    <source>
        <dbReference type="ARBA" id="ARBA00023304"/>
    </source>
</evidence>
<dbReference type="InterPro" id="IPR011766">
    <property type="entry name" value="TPP_enzyme_TPP-bd"/>
</dbReference>
<dbReference type="GO" id="GO:0000287">
    <property type="term" value="F:magnesium ion binding"/>
    <property type="evidence" value="ECO:0007669"/>
    <property type="project" value="UniProtKB-UniRule"/>
</dbReference>